<dbReference type="Pfam" id="PF00395">
    <property type="entry name" value="SLH"/>
    <property type="match status" value="3"/>
</dbReference>
<keyword evidence="1" id="KW-0677">Repeat</keyword>
<feature type="domain" description="SLH" evidence="4">
    <location>
        <begin position="528"/>
        <end position="588"/>
    </location>
</feature>
<evidence type="ECO:0000256" key="3">
    <source>
        <dbReference type="SAM" id="SignalP"/>
    </source>
</evidence>
<accession>A0A926DJ38</accession>
<feature type="chain" id="PRO_5037807747" evidence="3">
    <location>
        <begin position="25"/>
        <end position="588"/>
    </location>
</feature>
<evidence type="ECO:0000313" key="6">
    <source>
        <dbReference type="Proteomes" id="UP000611762"/>
    </source>
</evidence>
<organism evidence="5 6">
    <name type="scientific">Congzhengia minquanensis</name>
    <dbReference type="NCBI Taxonomy" id="2763657"/>
    <lineage>
        <taxon>Bacteria</taxon>
        <taxon>Bacillati</taxon>
        <taxon>Bacillota</taxon>
        <taxon>Clostridia</taxon>
        <taxon>Eubacteriales</taxon>
        <taxon>Oscillospiraceae</taxon>
        <taxon>Congzhengia</taxon>
    </lineage>
</organism>
<protein>
    <submittedName>
        <fullName evidence="5">S-layer homology domain-containing protein</fullName>
    </submittedName>
</protein>
<keyword evidence="6" id="KW-1185">Reference proteome</keyword>
<feature type="compositionally biased region" description="Gly residues" evidence="2">
    <location>
        <begin position="364"/>
        <end position="377"/>
    </location>
</feature>
<dbReference type="AlphaFoldDB" id="A0A926DJ38"/>
<sequence>MLKKCLIVIMSSLIALIPVTVCTAASVTEIVADVNIYTVTIRATADAKGDYPLKVYRMVNGEPESEPVYMGQTESAPAIWEKVVGEGENKRVITLYTYTFDPFELDVMSKSGKYLAVVGDSASQEFSFINKQDKIVFYNQISAAAESELNTLLQSGADDGLVDFDLGNYFSYSTKIQTAFNTALASFELPVLSDDASDEEIRFFETLLKEEFARLLAAGDFLSADSTGFDSAVKQATELNLDLKFYDHEKLKLSPAAVHSRMQDVLPYNLENYQVQNTFNFAVLMAMLDTASYGFVTEALDYYNGKCVNLSDKHTKEFDDVDFNNLSSELKKVASNIKNASQLETKYDEIAEKIETEKNKEETGGGSSGGSGGGSSSGRGNSNRNDVSGAVTNDLLPSENTNEVITEAFHDLNTVSWAKEAICYLADKNVLNGRENGLFYPDDLVTREEFVKMITLALHILDDSAETGFTDVECGRWSYPYIASGVAAAIINGVSEQKFAPEAFITRQDMAVIVFRAAQCMKLELSGTAAFSDENEISDYAKNAVSHLAGTGIVNGVGNGLFAPKDAVTRAQAAKIIYELVMANGGMK</sequence>
<evidence type="ECO:0000313" key="5">
    <source>
        <dbReference type="EMBL" id="MBC8539860.1"/>
    </source>
</evidence>
<feature type="signal peptide" evidence="3">
    <location>
        <begin position="1"/>
        <end position="24"/>
    </location>
</feature>
<dbReference type="InterPro" id="IPR051465">
    <property type="entry name" value="Cell_Envelope_Struct_Comp"/>
</dbReference>
<name>A0A926DJ38_9FIRM</name>
<dbReference type="PANTHER" id="PTHR43308">
    <property type="entry name" value="OUTER MEMBRANE PROTEIN ALPHA-RELATED"/>
    <property type="match status" value="1"/>
</dbReference>
<feature type="domain" description="SLH" evidence="4">
    <location>
        <begin position="405"/>
        <end position="468"/>
    </location>
</feature>
<feature type="region of interest" description="Disordered" evidence="2">
    <location>
        <begin position="356"/>
        <end position="395"/>
    </location>
</feature>
<keyword evidence="3" id="KW-0732">Signal</keyword>
<dbReference type="EMBL" id="JACRSU010000001">
    <property type="protein sequence ID" value="MBC8539860.1"/>
    <property type="molecule type" value="Genomic_DNA"/>
</dbReference>
<comment type="caution">
    <text evidence="5">The sequence shown here is derived from an EMBL/GenBank/DDBJ whole genome shotgun (WGS) entry which is preliminary data.</text>
</comment>
<evidence type="ECO:0000259" key="4">
    <source>
        <dbReference type="PROSITE" id="PS51272"/>
    </source>
</evidence>
<gene>
    <name evidence="5" type="ORF">H8698_02580</name>
</gene>
<dbReference type="InterPro" id="IPR001119">
    <property type="entry name" value="SLH_dom"/>
</dbReference>
<evidence type="ECO:0000256" key="2">
    <source>
        <dbReference type="SAM" id="MobiDB-lite"/>
    </source>
</evidence>
<reference evidence="5" key="1">
    <citation type="submission" date="2020-08" db="EMBL/GenBank/DDBJ databases">
        <title>Genome public.</title>
        <authorList>
            <person name="Liu C."/>
            <person name="Sun Q."/>
        </authorList>
    </citation>
    <scope>NUCLEOTIDE SEQUENCE</scope>
    <source>
        <strain evidence="5">H8</strain>
    </source>
</reference>
<dbReference type="Proteomes" id="UP000611762">
    <property type="component" value="Unassembled WGS sequence"/>
</dbReference>
<feature type="domain" description="SLH" evidence="4">
    <location>
        <begin position="469"/>
        <end position="527"/>
    </location>
</feature>
<evidence type="ECO:0000256" key="1">
    <source>
        <dbReference type="ARBA" id="ARBA00022737"/>
    </source>
</evidence>
<dbReference type="PROSITE" id="PS51272">
    <property type="entry name" value="SLH"/>
    <property type="match status" value="3"/>
</dbReference>
<proteinExistence type="predicted"/>
<dbReference type="RefSeq" id="WP_249311049.1">
    <property type="nucleotide sequence ID" value="NZ_JACRSU010000001.1"/>
</dbReference>